<gene>
    <name evidence="10" type="ORF">PMH09_18775</name>
</gene>
<dbReference type="CDD" id="cd17534">
    <property type="entry name" value="REC_DC-like"/>
    <property type="match status" value="1"/>
</dbReference>
<dbReference type="RefSeq" id="WP_283759881.1">
    <property type="nucleotide sequence ID" value="NZ_JAQOSQ010000029.1"/>
</dbReference>
<dbReference type="InterPro" id="IPR003661">
    <property type="entry name" value="HisK_dim/P_dom"/>
</dbReference>
<dbReference type="InterPro" id="IPR050736">
    <property type="entry name" value="Sensor_HK_Regulatory"/>
</dbReference>
<dbReference type="SUPFAM" id="SSF55874">
    <property type="entry name" value="ATPase domain of HSP90 chaperone/DNA topoisomerase II/histidine kinase"/>
    <property type="match status" value="1"/>
</dbReference>
<evidence type="ECO:0000259" key="9">
    <source>
        <dbReference type="PROSITE" id="PS50110"/>
    </source>
</evidence>
<dbReference type="PROSITE" id="PS50109">
    <property type="entry name" value="HIS_KIN"/>
    <property type="match status" value="1"/>
</dbReference>
<dbReference type="Pfam" id="PF00512">
    <property type="entry name" value="HisKA"/>
    <property type="match status" value="1"/>
</dbReference>
<dbReference type="InterPro" id="IPR036890">
    <property type="entry name" value="HATPase_C_sf"/>
</dbReference>
<dbReference type="InterPro" id="IPR003594">
    <property type="entry name" value="HATPase_dom"/>
</dbReference>
<evidence type="ECO:0000313" key="11">
    <source>
        <dbReference type="Proteomes" id="UP001232992"/>
    </source>
</evidence>
<dbReference type="PROSITE" id="PS50110">
    <property type="entry name" value="RESPONSE_REGULATORY"/>
    <property type="match status" value="1"/>
</dbReference>
<dbReference type="InterPro" id="IPR011006">
    <property type="entry name" value="CheY-like_superfamily"/>
</dbReference>
<evidence type="ECO:0000256" key="4">
    <source>
        <dbReference type="ARBA" id="ARBA00022679"/>
    </source>
</evidence>
<feature type="modified residue" description="4-aspartylphosphate" evidence="7">
    <location>
        <position position="56"/>
    </location>
</feature>
<dbReference type="InterPro" id="IPR005467">
    <property type="entry name" value="His_kinase_dom"/>
</dbReference>
<evidence type="ECO:0000256" key="6">
    <source>
        <dbReference type="ARBA" id="ARBA00023012"/>
    </source>
</evidence>
<dbReference type="SMART" id="SM00448">
    <property type="entry name" value="REC"/>
    <property type="match status" value="1"/>
</dbReference>
<organism evidence="10 11">
    <name type="scientific">Roseofilum casamattae BLCC-M143</name>
    <dbReference type="NCBI Taxonomy" id="3022442"/>
    <lineage>
        <taxon>Bacteria</taxon>
        <taxon>Bacillati</taxon>
        <taxon>Cyanobacteriota</taxon>
        <taxon>Cyanophyceae</taxon>
        <taxon>Desertifilales</taxon>
        <taxon>Desertifilaceae</taxon>
        <taxon>Roseofilum</taxon>
        <taxon>Roseofilum casamattae</taxon>
    </lineage>
</organism>
<dbReference type="Pfam" id="PF00072">
    <property type="entry name" value="Response_reg"/>
    <property type="match status" value="1"/>
</dbReference>
<evidence type="ECO:0000259" key="8">
    <source>
        <dbReference type="PROSITE" id="PS50109"/>
    </source>
</evidence>
<feature type="domain" description="Response regulatory" evidence="9">
    <location>
        <begin position="6"/>
        <end position="120"/>
    </location>
</feature>
<keyword evidence="10" id="KW-0067">ATP-binding</keyword>
<evidence type="ECO:0000313" key="10">
    <source>
        <dbReference type="EMBL" id="MDJ1185236.1"/>
    </source>
</evidence>
<keyword evidence="11" id="KW-1185">Reference proteome</keyword>
<feature type="domain" description="Histidine kinase" evidence="8">
    <location>
        <begin position="149"/>
        <end position="365"/>
    </location>
</feature>
<keyword evidence="3 7" id="KW-0597">Phosphoprotein</keyword>
<dbReference type="SUPFAM" id="SSF47384">
    <property type="entry name" value="Homodimeric domain of signal transducing histidine kinase"/>
    <property type="match status" value="1"/>
</dbReference>
<dbReference type="InterPro" id="IPR036097">
    <property type="entry name" value="HisK_dim/P_sf"/>
</dbReference>
<comment type="caution">
    <text evidence="10">The sequence shown here is derived from an EMBL/GenBank/DDBJ whole genome shotgun (WGS) entry which is preliminary data.</text>
</comment>
<evidence type="ECO:0000256" key="3">
    <source>
        <dbReference type="ARBA" id="ARBA00022553"/>
    </source>
</evidence>
<evidence type="ECO:0000256" key="1">
    <source>
        <dbReference type="ARBA" id="ARBA00000085"/>
    </source>
</evidence>
<keyword evidence="6" id="KW-0902">Two-component regulatory system</keyword>
<evidence type="ECO:0000256" key="2">
    <source>
        <dbReference type="ARBA" id="ARBA00012438"/>
    </source>
</evidence>
<dbReference type="SMART" id="SM00388">
    <property type="entry name" value="HisKA"/>
    <property type="match status" value="1"/>
</dbReference>
<dbReference type="Gene3D" id="3.30.565.10">
    <property type="entry name" value="Histidine kinase-like ATPase, C-terminal domain"/>
    <property type="match status" value="1"/>
</dbReference>
<protein>
    <recommendedName>
        <fullName evidence="2">histidine kinase</fullName>
        <ecNumber evidence="2">2.7.13.3</ecNumber>
    </recommendedName>
</protein>
<keyword evidence="5" id="KW-0418">Kinase</keyword>
<dbReference type="GO" id="GO:0005524">
    <property type="term" value="F:ATP binding"/>
    <property type="evidence" value="ECO:0007669"/>
    <property type="project" value="UniProtKB-KW"/>
</dbReference>
<name>A0ABT7C1C0_9CYAN</name>
<reference evidence="10 11" key="1">
    <citation type="submission" date="2023-01" db="EMBL/GenBank/DDBJ databases">
        <title>Novel diversity within Roseofilum (Cyanobacteria; Desertifilaceae) from marine benthic mats with descriptions of four novel species.</title>
        <authorList>
            <person name="Wang Y."/>
            <person name="Berthold D.E."/>
            <person name="Hu J."/>
            <person name="Lefler F.W."/>
            <person name="Laughinghouse H.D. IV."/>
        </authorList>
    </citation>
    <scope>NUCLEOTIDE SEQUENCE [LARGE SCALE GENOMIC DNA]</scope>
    <source>
        <strain evidence="10 11">BLCC-M143</strain>
    </source>
</reference>
<dbReference type="SMART" id="SM00387">
    <property type="entry name" value="HATPase_c"/>
    <property type="match status" value="1"/>
</dbReference>
<dbReference type="PANTHER" id="PTHR43711">
    <property type="entry name" value="TWO-COMPONENT HISTIDINE KINASE"/>
    <property type="match status" value="1"/>
</dbReference>
<dbReference type="SUPFAM" id="SSF52172">
    <property type="entry name" value="CheY-like"/>
    <property type="match status" value="1"/>
</dbReference>
<accession>A0ABT7C1C0</accession>
<dbReference type="EMBL" id="JAQOSQ010000029">
    <property type="protein sequence ID" value="MDJ1185236.1"/>
    <property type="molecule type" value="Genomic_DNA"/>
</dbReference>
<dbReference type="Proteomes" id="UP001232992">
    <property type="component" value="Unassembled WGS sequence"/>
</dbReference>
<dbReference type="PRINTS" id="PR00344">
    <property type="entry name" value="BCTRLSENSOR"/>
</dbReference>
<dbReference type="CDD" id="cd00082">
    <property type="entry name" value="HisKA"/>
    <property type="match status" value="1"/>
</dbReference>
<dbReference type="Pfam" id="PF02518">
    <property type="entry name" value="HATPase_c"/>
    <property type="match status" value="1"/>
</dbReference>
<dbReference type="InterPro" id="IPR004358">
    <property type="entry name" value="Sig_transdc_His_kin-like_C"/>
</dbReference>
<dbReference type="EC" id="2.7.13.3" evidence="2"/>
<dbReference type="Gene3D" id="3.40.50.2300">
    <property type="match status" value="1"/>
</dbReference>
<sequence>MGAIEKILIVEDELIAAYNLADNIERLGYEVSGIVKTGEAALAKVSDNPPNLILMDIKLQGEMSGIETARALQEYEIPIIYLTAFNDTATLAEAVETYAYGYLNKPAKLEDIRSAISLSLSKHQRDRTIESILTQEQQLNQMKSRFVAMVAHDLRAPLTHMLVSLEILRKYGDELNPDQKEKQFNQMQIAIKNMTLQLEEMMTIDRVESGNFVLKPQVIDLVRFCEERLDFFDTVARHNYNLVFKHEGQCSCLCLDEDILQHVLNNLISNAIKYSPKGGDIRLHLVCKDRKVVLEISDRGIGIPPEELEKLYQPFERASNVGNIKGTGIGMYIVKRAIECHHGQIAVSSEVGVGTTFKISLPYLQPEQ</sequence>
<proteinExistence type="predicted"/>
<evidence type="ECO:0000256" key="7">
    <source>
        <dbReference type="PROSITE-ProRule" id="PRU00169"/>
    </source>
</evidence>
<keyword evidence="10" id="KW-0547">Nucleotide-binding</keyword>
<dbReference type="CDD" id="cd00075">
    <property type="entry name" value="HATPase"/>
    <property type="match status" value="1"/>
</dbReference>
<evidence type="ECO:0000256" key="5">
    <source>
        <dbReference type="ARBA" id="ARBA00022777"/>
    </source>
</evidence>
<dbReference type="InterPro" id="IPR001789">
    <property type="entry name" value="Sig_transdc_resp-reg_receiver"/>
</dbReference>
<dbReference type="PANTHER" id="PTHR43711:SF26">
    <property type="entry name" value="SENSOR HISTIDINE KINASE RCSC"/>
    <property type="match status" value="1"/>
</dbReference>
<comment type="catalytic activity">
    <reaction evidence="1">
        <text>ATP + protein L-histidine = ADP + protein N-phospho-L-histidine.</text>
        <dbReference type="EC" id="2.7.13.3"/>
    </reaction>
</comment>
<keyword evidence="4" id="KW-0808">Transferase</keyword>
<dbReference type="Gene3D" id="1.10.287.130">
    <property type="match status" value="1"/>
</dbReference>